<reference evidence="1 2" key="2">
    <citation type="submission" date="2018-11" db="EMBL/GenBank/DDBJ databases">
        <authorList>
            <consortium name="Pathogen Informatics"/>
        </authorList>
    </citation>
    <scope>NUCLEOTIDE SEQUENCE [LARGE SCALE GENOMIC DNA]</scope>
    <source>
        <strain evidence="1 2">Costa Rica</strain>
    </source>
</reference>
<keyword evidence="2" id="KW-1185">Reference proteome</keyword>
<dbReference type="WBParaSite" id="ACOC_0000904401-mRNA-1">
    <property type="protein sequence ID" value="ACOC_0000904401-mRNA-1"/>
    <property type="gene ID" value="ACOC_0000904401"/>
</dbReference>
<gene>
    <name evidence="1" type="ORF">ACOC_LOCUS9045</name>
</gene>
<sequence length="44" mass="5211">MRKKVTFLNKELSDHVRLSMLAYITSVRFQHSNQITQKTNVMDT</sequence>
<evidence type="ECO:0000313" key="2">
    <source>
        <dbReference type="Proteomes" id="UP000267027"/>
    </source>
</evidence>
<dbReference type="Proteomes" id="UP000267027">
    <property type="component" value="Unassembled WGS sequence"/>
</dbReference>
<accession>A0A0R3PTE9</accession>
<evidence type="ECO:0000313" key="3">
    <source>
        <dbReference type="WBParaSite" id="ACOC_0000904401-mRNA-1"/>
    </source>
</evidence>
<dbReference type="EMBL" id="UYYA01004241">
    <property type="protein sequence ID" value="VDM60630.1"/>
    <property type="molecule type" value="Genomic_DNA"/>
</dbReference>
<name>A0A0R3PTE9_ANGCS</name>
<dbReference type="AlphaFoldDB" id="A0A0R3PTE9"/>
<evidence type="ECO:0000313" key="1">
    <source>
        <dbReference type="EMBL" id="VDM60630.1"/>
    </source>
</evidence>
<protein>
    <submittedName>
        <fullName evidence="3">Transposase</fullName>
    </submittedName>
</protein>
<organism evidence="3">
    <name type="scientific">Angiostrongylus costaricensis</name>
    <name type="common">Nematode worm</name>
    <dbReference type="NCBI Taxonomy" id="334426"/>
    <lineage>
        <taxon>Eukaryota</taxon>
        <taxon>Metazoa</taxon>
        <taxon>Ecdysozoa</taxon>
        <taxon>Nematoda</taxon>
        <taxon>Chromadorea</taxon>
        <taxon>Rhabditida</taxon>
        <taxon>Rhabditina</taxon>
        <taxon>Rhabditomorpha</taxon>
        <taxon>Strongyloidea</taxon>
        <taxon>Metastrongylidae</taxon>
        <taxon>Angiostrongylus</taxon>
    </lineage>
</organism>
<reference evidence="3" key="1">
    <citation type="submission" date="2017-02" db="UniProtKB">
        <authorList>
            <consortium name="WormBaseParasite"/>
        </authorList>
    </citation>
    <scope>IDENTIFICATION</scope>
</reference>
<proteinExistence type="predicted"/>